<organism evidence="10 11">
    <name type="scientific">Candidatus Accumulibacter proximus</name>
    <dbReference type="NCBI Taxonomy" id="2954385"/>
    <lineage>
        <taxon>Bacteria</taxon>
        <taxon>Pseudomonadati</taxon>
        <taxon>Pseudomonadota</taxon>
        <taxon>Betaproteobacteria</taxon>
        <taxon>Candidatus Accumulibacter</taxon>
    </lineage>
</organism>
<reference evidence="10 11" key="1">
    <citation type="submission" date="2020-10" db="EMBL/GenBank/DDBJ databases">
        <title>Connecting structure to function with the recovery of over 1000 high-quality activated sludge metagenome-assembled genomes encoding full-length rRNA genes using long-read sequencing.</title>
        <authorList>
            <person name="Singleton C.M."/>
            <person name="Petriglieri F."/>
            <person name="Kristensen J.M."/>
            <person name="Kirkegaard R.H."/>
            <person name="Michaelsen T.Y."/>
            <person name="Andersen M.H."/>
            <person name="Karst S.M."/>
            <person name="Dueholm M.S."/>
            <person name="Nielsen P.H."/>
            <person name="Albertsen M."/>
        </authorList>
    </citation>
    <scope>NUCLEOTIDE SEQUENCE [LARGE SCALE GENOMIC DNA]</scope>
    <source>
        <strain evidence="10">EsbW_18-Q3-R4-48_BATAC.285</strain>
    </source>
</reference>
<dbReference type="SUPFAM" id="SSF160240">
    <property type="entry name" value="Cation efflux protein cytoplasmic domain-like"/>
    <property type="match status" value="1"/>
</dbReference>
<dbReference type="Pfam" id="PF16916">
    <property type="entry name" value="ZT_dimer"/>
    <property type="match status" value="1"/>
</dbReference>
<evidence type="ECO:0000256" key="6">
    <source>
        <dbReference type="ARBA" id="ARBA00023136"/>
    </source>
</evidence>
<dbReference type="Gene3D" id="3.30.70.1350">
    <property type="entry name" value="Cation efflux protein, cytoplasmic domain"/>
    <property type="match status" value="1"/>
</dbReference>
<dbReference type="Pfam" id="PF01545">
    <property type="entry name" value="Cation_efflux"/>
    <property type="match status" value="1"/>
</dbReference>
<dbReference type="InterPro" id="IPR036837">
    <property type="entry name" value="Cation_efflux_CTD_sf"/>
</dbReference>
<dbReference type="GO" id="GO:0016020">
    <property type="term" value="C:membrane"/>
    <property type="evidence" value="ECO:0007669"/>
    <property type="project" value="UniProtKB-SubCell"/>
</dbReference>
<dbReference type="FunFam" id="1.20.1510.10:FF:000006">
    <property type="entry name" value="Divalent cation efflux transporter"/>
    <property type="match status" value="1"/>
</dbReference>
<feature type="domain" description="Cation efflux protein transmembrane" evidence="8">
    <location>
        <begin position="26"/>
        <end position="219"/>
    </location>
</feature>
<feature type="transmembrane region" description="Helical" evidence="7">
    <location>
        <begin position="93"/>
        <end position="114"/>
    </location>
</feature>
<comment type="caution">
    <text evidence="10">The sequence shown here is derived from an EMBL/GenBank/DDBJ whole genome shotgun (WGS) entry which is preliminary data.</text>
</comment>
<evidence type="ECO:0000313" key="10">
    <source>
        <dbReference type="EMBL" id="MBK7674841.1"/>
    </source>
</evidence>
<feature type="domain" description="Cation efflux protein cytoplasmic" evidence="9">
    <location>
        <begin position="225"/>
        <end position="299"/>
    </location>
</feature>
<dbReference type="Gene3D" id="1.20.1510.10">
    <property type="entry name" value="Cation efflux protein transmembrane domain"/>
    <property type="match status" value="1"/>
</dbReference>
<sequence length="395" mass="42791">MNTLNDAPQVSYDDPGRHAMAQRVTWVSVVVNVFLTAAQVVAGIISHSQGLIADGLHSLSDLVCDFLVLFAAHHSKDPADESHPYGHGRIETAASFALGAILAATGAGIIWSAGVKLQDVDNLPPVGPLALWTAILALAAKEGLFRYMLHVGERLRSPMLIANAWHARSDAASSLVVALGILGNLMGYSFADSVAAVIVGFMIVRMGVVFAWEALQELIDTGLSVEEVDGIRQVIVDTPGVSSLHELRTRRMAHRSLVDAHVCVDPRISVSEGHRIAEMTRKRVLDSHSSVSDVLVHIDVEDDLDHDSKSQNTPDRSDLIRQLAPVLSQLPEPQRVVLHYLGGRVEAEVYLARQDFGDSAAGRGVEHAIGRYLAENPLVSSLAINHRRQIFPVRD</sequence>
<dbReference type="PANTHER" id="PTHR43840">
    <property type="entry name" value="MITOCHONDRIAL METAL TRANSPORTER 1-RELATED"/>
    <property type="match status" value="1"/>
</dbReference>
<feature type="transmembrane region" description="Helical" evidence="7">
    <location>
        <begin position="24"/>
        <end position="45"/>
    </location>
</feature>
<evidence type="ECO:0000259" key="9">
    <source>
        <dbReference type="Pfam" id="PF16916"/>
    </source>
</evidence>
<gene>
    <name evidence="10" type="ORF">IPJ27_08720</name>
</gene>
<comment type="similarity">
    <text evidence="2">Belongs to the cation diffusion facilitator (CDF) transporter (TC 2.A.4) family.</text>
</comment>
<keyword evidence="6 7" id="KW-0472">Membrane</keyword>
<keyword evidence="4 7" id="KW-0812">Transmembrane</keyword>
<accession>A0A935UFC1</accession>
<comment type="subcellular location">
    <subcellularLocation>
        <location evidence="1">Membrane</location>
        <topology evidence="1">Multi-pass membrane protein</topology>
    </subcellularLocation>
</comment>
<evidence type="ECO:0000256" key="5">
    <source>
        <dbReference type="ARBA" id="ARBA00022989"/>
    </source>
</evidence>
<dbReference type="InterPro" id="IPR050291">
    <property type="entry name" value="CDF_Transporter"/>
</dbReference>
<evidence type="ECO:0000256" key="2">
    <source>
        <dbReference type="ARBA" id="ARBA00008114"/>
    </source>
</evidence>
<dbReference type="GO" id="GO:0008324">
    <property type="term" value="F:monoatomic cation transmembrane transporter activity"/>
    <property type="evidence" value="ECO:0007669"/>
    <property type="project" value="InterPro"/>
</dbReference>
<dbReference type="InterPro" id="IPR027470">
    <property type="entry name" value="Cation_efflux_CTD"/>
</dbReference>
<feature type="transmembrane region" description="Helical" evidence="7">
    <location>
        <begin position="170"/>
        <end position="188"/>
    </location>
</feature>
<dbReference type="InterPro" id="IPR002524">
    <property type="entry name" value="Cation_efflux"/>
</dbReference>
<proteinExistence type="inferred from homology"/>
<dbReference type="SUPFAM" id="SSF161111">
    <property type="entry name" value="Cation efflux protein transmembrane domain-like"/>
    <property type="match status" value="1"/>
</dbReference>
<name>A0A935UFC1_9PROT</name>
<dbReference type="AlphaFoldDB" id="A0A935UFC1"/>
<dbReference type="NCBIfam" id="TIGR01297">
    <property type="entry name" value="CDF"/>
    <property type="match status" value="1"/>
</dbReference>
<evidence type="ECO:0000313" key="11">
    <source>
        <dbReference type="Proteomes" id="UP000697998"/>
    </source>
</evidence>
<protein>
    <submittedName>
        <fullName evidence="10">Cation transporter</fullName>
    </submittedName>
</protein>
<evidence type="ECO:0000256" key="7">
    <source>
        <dbReference type="SAM" id="Phobius"/>
    </source>
</evidence>
<dbReference type="InterPro" id="IPR058533">
    <property type="entry name" value="Cation_efflux_TM"/>
</dbReference>
<keyword evidence="5 7" id="KW-1133">Transmembrane helix</keyword>
<feature type="transmembrane region" description="Helical" evidence="7">
    <location>
        <begin position="194"/>
        <end position="215"/>
    </location>
</feature>
<evidence type="ECO:0000259" key="8">
    <source>
        <dbReference type="Pfam" id="PF01545"/>
    </source>
</evidence>
<dbReference type="Proteomes" id="UP000697998">
    <property type="component" value="Unassembled WGS sequence"/>
</dbReference>
<keyword evidence="3" id="KW-0813">Transport</keyword>
<evidence type="ECO:0000256" key="3">
    <source>
        <dbReference type="ARBA" id="ARBA00022448"/>
    </source>
</evidence>
<evidence type="ECO:0000256" key="4">
    <source>
        <dbReference type="ARBA" id="ARBA00022692"/>
    </source>
</evidence>
<dbReference type="InterPro" id="IPR027469">
    <property type="entry name" value="Cation_efflux_TMD_sf"/>
</dbReference>
<dbReference type="PANTHER" id="PTHR43840:SF15">
    <property type="entry name" value="MITOCHONDRIAL METAL TRANSPORTER 1-RELATED"/>
    <property type="match status" value="1"/>
</dbReference>
<evidence type="ECO:0000256" key="1">
    <source>
        <dbReference type="ARBA" id="ARBA00004141"/>
    </source>
</evidence>
<dbReference type="EMBL" id="JADJMH010000005">
    <property type="protein sequence ID" value="MBK7674841.1"/>
    <property type="molecule type" value="Genomic_DNA"/>
</dbReference>
<feature type="transmembrane region" description="Helical" evidence="7">
    <location>
        <begin position="129"/>
        <end position="149"/>
    </location>
</feature>